<proteinExistence type="predicted"/>
<comment type="caution">
    <text evidence="2">The sequence shown here is derived from an EMBL/GenBank/DDBJ whole genome shotgun (WGS) entry which is preliminary data.</text>
</comment>
<reference evidence="2 3" key="1">
    <citation type="submission" date="2020-10" db="EMBL/GenBank/DDBJ databases">
        <title>Sequencing the genomes of 1000 actinobacteria strains.</title>
        <authorList>
            <person name="Klenk H.-P."/>
        </authorList>
    </citation>
    <scope>NUCLEOTIDE SEQUENCE [LARGE SCALE GENOMIC DNA]</scope>
    <source>
        <strain evidence="2 3">DSM 43173</strain>
    </source>
</reference>
<evidence type="ECO:0000256" key="1">
    <source>
        <dbReference type="SAM" id="MobiDB-lite"/>
    </source>
</evidence>
<accession>A0ABR9LS07</accession>
<keyword evidence="3" id="KW-1185">Reference proteome</keyword>
<feature type="region of interest" description="Disordered" evidence="1">
    <location>
        <begin position="1"/>
        <end position="59"/>
    </location>
</feature>
<organism evidence="2 3">
    <name type="scientific">Nonomuraea angiospora</name>
    <dbReference type="NCBI Taxonomy" id="46172"/>
    <lineage>
        <taxon>Bacteria</taxon>
        <taxon>Bacillati</taxon>
        <taxon>Actinomycetota</taxon>
        <taxon>Actinomycetes</taxon>
        <taxon>Streptosporangiales</taxon>
        <taxon>Streptosporangiaceae</taxon>
        <taxon>Nonomuraea</taxon>
    </lineage>
</organism>
<protein>
    <submittedName>
        <fullName evidence="2">Uncharacterized protein</fullName>
    </submittedName>
</protein>
<feature type="region of interest" description="Disordered" evidence="1">
    <location>
        <begin position="121"/>
        <end position="140"/>
    </location>
</feature>
<gene>
    <name evidence="2" type="ORF">H4W80_001705</name>
</gene>
<dbReference type="EMBL" id="JADBEK010000001">
    <property type="protein sequence ID" value="MBE1583447.1"/>
    <property type="molecule type" value="Genomic_DNA"/>
</dbReference>
<feature type="compositionally biased region" description="Basic and acidic residues" evidence="1">
    <location>
        <begin position="22"/>
        <end position="37"/>
    </location>
</feature>
<dbReference type="Proteomes" id="UP000633509">
    <property type="component" value="Unassembled WGS sequence"/>
</dbReference>
<name>A0ABR9LS07_9ACTN</name>
<feature type="compositionally biased region" description="Polar residues" evidence="1">
    <location>
        <begin position="130"/>
        <end position="140"/>
    </location>
</feature>
<evidence type="ECO:0000313" key="2">
    <source>
        <dbReference type="EMBL" id="MBE1583447.1"/>
    </source>
</evidence>
<feature type="compositionally biased region" description="Polar residues" evidence="1">
    <location>
        <begin position="1"/>
        <end position="10"/>
    </location>
</feature>
<evidence type="ECO:0000313" key="3">
    <source>
        <dbReference type="Proteomes" id="UP000633509"/>
    </source>
</evidence>
<dbReference type="RefSeq" id="WP_192784538.1">
    <property type="nucleotide sequence ID" value="NZ_JADBEK010000001.1"/>
</dbReference>
<sequence length="140" mass="14777">MSTSKWTATREQPVAASRSSRVRVDERSSLGAKDRMPHAATLPMSSSVHERRPAGATRSGQVVAVAAGELAERRHAHRAFAAQGRDPCRVVPADDLQGLGELADDRRLGLDAVVGHGDRYGPVGPWCGGSTASRTVVPTA</sequence>